<dbReference type="PANTHER" id="PTHR37299">
    <property type="entry name" value="TRANSCRIPTIONAL REGULATOR-RELATED"/>
    <property type="match status" value="1"/>
</dbReference>
<proteinExistence type="predicted"/>
<reference evidence="2" key="1">
    <citation type="submission" date="2023-05" db="EMBL/GenBank/DDBJ databases">
        <title>Mariniplasma microaerophilum sp. nov., a novel anaerobic mollicute isolated from terrestrial mud volcano, Taman Peninsula, Russia.</title>
        <authorList>
            <person name="Khomyakova M.A."/>
            <person name="Merkel A.Y."/>
            <person name="Slobodkin A.I."/>
        </authorList>
    </citation>
    <scope>NUCLEOTIDE SEQUENCE</scope>
    <source>
        <strain evidence="2">M4Ah</strain>
    </source>
</reference>
<evidence type="ECO:0000313" key="3">
    <source>
        <dbReference type="Proteomes" id="UP001431532"/>
    </source>
</evidence>
<keyword evidence="3" id="KW-1185">Reference proteome</keyword>
<dbReference type="GO" id="GO:0000156">
    <property type="term" value="F:phosphorelay response regulator activity"/>
    <property type="evidence" value="ECO:0007669"/>
    <property type="project" value="InterPro"/>
</dbReference>
<dbReference type="RefSeq" id="WP_282839434.1">
    <property type="nucleotide sequence ID" value="NZ_JASCXW010000015.1"/>
</dbReference>
<keyword evidence="2" id="KW-0238">DNA-binding</keyword>
<feature type="domain" description="HTH LytTR-type" evidence="1">
    <location>
        <begin position="75"/>
        <end position="169"/>
    </location>
</feature>
<dbReference type="PANTHER" id="PTHR37299:SF4">
    <property type="entry name" value="TRANSCRIPTIONAL REGULATOR"/>
    <property type="match status" value="1"/>
</dbReference>
<dbReference type="PROSITE" id="PS50930">
    <property type="entry name" value="HTH_LYTTR"/>
    <property type="match status" value="1"/>
</dbReference>
<evidence type="ECO:0000313" key="2">
    <source>
        <dbReference type="EMBL" id="MDI6453007.1"/>
    </source>
</evidence>
<dbReference type="InterPro" id="IPR007492">
    <property type="entry name" value="LytTR_DNA-bd_dom"/>
</dbReference>
<dbReference type="SMART" id="SM00850">
    <property type="entry name" value="LytTR"/>
    <property type="match status" value="1"/>
</dbReference>
<dbReference type="InterPro" id="IPR046947">
    <property type="entry name" value="LytR-like"/>
</dbReference>
<dbReference type="Pfam" id="PF04397">
    <property type="entry name" value="LytTR"/>
    <property type="match status" value="1"/>
</dbReference>
<sequence>MLKIIWNKDDFERVKSKLDQEYHLYMTQDPNEVPVGKVGLILSEKNLHKLRPILEIIALEKTQVLLQTVSGWLQIHVQEIIYLEAFGDEIFMHTTTMSSQVIKQPLYQLEEILKPYHFARIGKSFIVNVSKIRYIRTAINAKLDLELINGTHLEVSRSFVKDFKNALGIQKRED</sequence>
<organism evidence="2 3">
    <name type="scientific">Peloplasma aerotolerans</name>
    <dbReference type="NCBI Taxonomy" id="3044389"/>
    <lineage>
        <taxon>Bacteria</taxon>
        <taxon>Bacillati</taxon>
        <taxon>Mycoplasmatota</taxon>
        <taxon>Mollicutes</taxon>
        <taxon>Acholeplasmatales</taxon>
        <taxon>Acholeplasmataceae</taxon>
        <taxon>Peloplasma</taxon>
    </lineage>
</organism>
<name>A0AAW6U537_9MOLU</name>
<dbReference type="Gene3D" id="2.40.50.1020">
    <property type="entry name" value="LytTr DNA-binding domain"/>
    <property type="match status" value="1"/>
</dbReference>
<dbReference type="GO" id="GO:0003677">
    <property type="term" value="F:DNA binding"/>
    <property type="evidence" value="ECO:0007669"/>
    <property type="project" value="UniProtKB-KW"/>
</dbReference>
<dbReference type="Proteomes" id="UP001431532">
    <property type="component" value="Unassembled WGS sequence"/>
</dbReference>
<gene>
    <name evidence="2" type="ORF">QJ521_05490</name>
</gene>
<dbReference type="EMBL" id="JASCXW010000015">
    <property type="protein sequence ID" value="MDI6453007.1"/>
    <property type="molecule type" value="Genomic_DNA"/>
</dbReference>
<protein>
    <submittedName>
        <fullName evidence="2">LytTR family DNA-binding domain-containing protein</fullName>
    </submittedName>
</protein>
<comment type="caution">
    <text evidence="2">The sequence shown here is derived from an EMBL/GenBank/DDBJ whole genome shotgun (WGS) entry which is preliminary data.</text>
</comment>
<dbReference type="AlphaFoldDB" id="A0AAW6U537"/>
<accession>A0AAW6U537</accession>
<evidence type="ECO:0000259" key="1">
    <source>
        <dbReference type="PROSITE" id="PS50930"/>
    </source>
</evidence>